<feature type="region of interest" description="Disordered" evidence="1">
    <location>
        <begin position="242"/>
        <end position="266"/>
    </location>
</feature>
<accession>A0AAW2XHU7</accession>
<feature type="compositionally biased region" description="Polar residues" evidence="1">
    <location>
        <begin position="243"/>
        <end position="257"/>
    </location>
</feature>
<name>A0AAW2XHU7_9LAMI</name>
<evidence type="ECO:0000256" key="1">
    <source>
        <dbReference type="SAM" id="MobiDB-lite"/>
    </source>
</evidence>
<feature type="domain" description="Reverse transcriptase" evidence="2">
    <location>
        <begin position="473"/>
        <end position="579"/>
    </location>
</feature>
<dbReference type="Pfam" id="PF00078">
    <property type="entry name" value="RVT_1"/>
    <property type="match status" value="1"/>
</dbReference>
<feature type="region of interest" description="Disordered" evidence="1">
    <location>
        <begin position="1"/>
        <end position="32"/>
    </location>
</feature>
<dbReference type="EMBL" id="JACGWN010000004">
    <property type="protein sequence ID" value="KAL0451455.1"/>
    <property type="molecule type" value="Genomic_DNA"/>
</dbReference>
<dbReference type="InterPro" id="IPR036691">
    <property type="entry name" value="Endo/exonu/phosph_ase_sf"/>
</dbReference>
<protein>
    <recommendedName>
        <fullName evidence="2">Reverse transcriptase domain-containing protein</fullName>
    </recommendedName>
</protein>
<dbReference type="PANTHER" id="PTHR33116">
    <property type="entry name" value="REVERSE TRANSCRIPTASE ZINC-BINDING DOMAIN-CONTAINING PROTEIN-RELATED-RELATED"/>
    <property type="match status" value="1"/>
</dbReference>
<sequence length="944" mass="106215">MRTSVPPERRVDDIEPPPPVPTSDPTTSSMLKPTCSSNLIGVAAPSPMVPSQSMNNVDMAIRKPSVTAPPVACPTPTGIYIRNVLLKPSTDSMVSVDKIADAFHNSSRKNTIHLTIELWTNEGLSTVASDIGKPLYPDAITRACTRLDFDRVCVMPDINSKLPKYIVILVPKEDGSETACKVDVEYVWLPPKCNSCIRLGHAMKACPFAKSPKLGVSVYVERSEGMKPKPNSAEVHVERVDNQESLAQDQPVATNDAPSARMDERDAGDHCGTIDGEPWLVGGDFNAVLDMSEVCGTSGDIRVGMDDFQDCINQTGLIDLPMKCERFTYHNCSTDHRSLWKRLDRILVFLKAIKLEQVMLQQRAKIQWMKGGDQCSKVFFRKHCVCGLLSKAVGWDENESSTRPAIPTPLAKHIITEEEGHTLIQPITTEEVKLTVFDIAKYKALGSDGYSSGFYKAAWSIVGDEVQSPNLVADFRPISCCNVLYKVITKILVQRISGVLDKLISPSQNTFVPRRSIGDNILLAQELFSGYNKARLLPQCALKVDLRKAYDTVEWDYFLATLKMFGFPKLFTHWIEEGLQLFASLLVLHANLQKSQLILSKAAHPIQDTLLILLGFQEGHLSVRKLTGAFRAGMVFDYHLAERVQLIKLVLMVLEMYWAMAFILPKGIIKEIEKRLRTFLWKGSSSSGYPKVAWEQVVIKRKRHSIWVDWIIHTRLWDKSIWTITERTGSWGWRKLLKLRTVLLSNIQYCVGDGGQFSLWHDPWHDLGPLILHFPWGPQLTGISPSTTLSGVIEYGGWRWPLITDIAYLEIVHLLPPIHNGMDGGLFSNLSAIISFALQSPSFSQHCMVRIRERVKFLLPHTGWQRGIEWASSRWRGNHVVNAAYKALLASLVYYIWQERNRCRFQNTSRSPFVVGSIVINEITQRILSDTLCPSVSTHALYRL</sequence>
<dbReference type="InterPro" id="IPR000477">
    <property type="entry name" value="RT_dom"/>
</dbReference>
<reference evidence="3" key="2">
    <citation type="journal article" date="2024" name="Plant">
        <title>Genomic evolution and insights into agronomic trait innovations of Sesamum species.</title>
        <authorList>
            <person name="Miao H."/>
            <person name="Wang L."/>
            <person name="Qu L."/>
            <person name="Liu H."/>
            <person name="Sun Y."/>
            <person name="Le M."/>
            <person name="Wang Q."/>
            <person name="Wei S."/>
            <person name="Zheng Y."/>
            <person name="Lin W."/>
            <person name="Duan Y."/>
            <person name="Cao H."/>
            <person name="Xiong S."/>
            <person name="Wang X."/>
            <person name="Wei L."/>
            <person name="Li C."/>
            <person name="Ma Q."/>
            <person name="Ju M."/>
            <person name="Zhao R."/>
            <person name="Li G."/>
            <person name="Mu C."/>
            <person name="Tian Q."/>
            <person name="Mei H."/>
            <person name="Zhang T."/>
            <person name="Gao T."/>
            <person name="Zhang H."/>
        </authorList>
    </citation>
    <scope>NUCLEOTIDE SEQUENCE</scope>
    <source>
        <strain evidence="3">KEN1</strain>
    </source>
</reference>
<gene>
    <name evidence="3" type="ORF">Slati_1123600</name>
</gene>
<reference evidence="3" key="1">
    <citation type="submission" date="2020-06" db="EMBL/GenBank/DDBJ databases">
        <authorList>
            <person name="Li T."/>
            <person name="Hu X."/>
            <person name="Zhang T."/>
            <person name="Song X."/>
            <person name="Zhang H."/>
            <person name="Dai N."/>
            <person name="Sheng W."/>
            <person name="Hou X."/>
            <person name="Wei L."/>
        </authorList>
    </citation>
    <scope>NUCLEOTIDE SEQUENCE</scope>
    <source>
        <strain evidence="3">KEN1</strain>
        <tissue evidence="3">Leaf</tissue>
    </source>
</reference>
<evidence type="ECO:0000259" key="2">
    <source>
        <dbReference type="Pfam" id="PF00078"/>
    </source>
</evidence>
<proteinExistence type="predicted"/>
<evidence type="ECO:0000313" key="3">
    <source>
        <dbReference type="EMBL" id="KAL0451455.1"/>
    </source>
</evidence>
<dbReference type="Gene3D" id="3.60.10.10">
    <property type="entry name" value="Endonuclease/exonuclease/phosphatase"/>
    <property type="match status" value="1"/>
</dbReference>
<comment type="caution">
    <text evidence="3">The sequence shown here is derived from an EMBL/GenBank/DDBJ whole genome shotgun (WGS) entry which is preliminary data.</text>
</comment>
<dbReference type="SUPFAM" id="SSF56219">
    <property type="entry name" value="DNase I-like"/>
    <property type="match status" value="1"/>
</dbReference>
<dbReference type="PANTHER" id="PTHR33116:SF78">
    <property type="entry name" value="OS12G0587133 PROTEIN"/>
    <property type="match status" value="1"/>
</dbReference>
<organism evidence="3">
    <name type="scientific">Sesamum latifolium</name>
    <dbReference type="NCBI Taxonomy" id="2727402"/>
    <lineage>
        <taxon>Eukaryota</taxon>
        <taxon>Viridiplantae</taxon>
        <taxon>Streptophyta</taxon>
        <taxon>Embryophyta</taxon>
        <taxon>Tracheophyta</taxon>
        <taxon>Spermatophyta</taxon>
        <taxon>Magnoliopsida</taxon>
        <taxon>eudicotyledons</taxon>
        <taxon>Gunneridae</taxon>
        <taxon>Pentapetalae</taxon>
        <taxon>asterids</taxon>
        <taxon>lamiids</taxon>
        <taxon>Lamiales</taxon>
        <taxon>Pedaliaceae</taxon>
        <taxon>Sesamum</taxon>
    </lineage>
</organism>
<dbReference type="AlphaFoldDB" id="A0AAW2XHU7"/>